<dbReference type="Proteomes" id="UP000827721">
    <property type="component" value="Unassembled WGS sequence"/>
</dbReference>
<evidence type="ECO:0000256" key="9">
    <source>
        <dbReference type="ARBA" id="ARBA00023136"/>
    </source>
</evidence>
<keyword evidence="6 11" id="KW-0863">Zinc-finger</keyword>
<evidence type="ECO:0000256" key="2">
    <source>
        <dbReference type="ARBA" id="ARBA00004370"/>
    </source>
</evidence>
<evidence type="ECO:0000256" key="10">
    <source>
        <dbReference type="ARBA" id="ARBA00024209"/>
    </source>
</evidence>
<evidence type="ECO:0000313" key="16">
    <source>
        <dbReference type="Proteomes" id="UP000827721"/>
    </source>
</evidence>
<keyword evidence="13" id="KW-0732">Signal</keyword>
<evidence type="ECO:0000256" key="5">
    <source>
        <dbReference type="ARBA" id="ARBA00022723"/>
    </source>
</evidence>
<dbReference type="SMART" id="SM00184">
    <property type="entry name" value="RING"/>
    <property type="match status" value="1"/>
</dbReference>
<comment type="subcellular location">
    <subcellularLocation>
        <location evidence="2">Membrane</location>
    </subcellularLocation>
</comment>
<evidence type="ECO:0000259" key="14">
    <source>
        <dbReference type="PROSITE" id="PS50089"/>
    </source>
</evidence>
<evidence type="ECO:0000256" key="6">
    <source>
        <dbReference type="ARBA" id="ARBA00022771"/>
    </source>
</evidence>
<evidence type="ECO:0000256" key="11">
    <source>
        <dbReference type="PROSITE-ProRule" id="PRU00175"/>
    </source>
</evidence>
<evidence type="ECO:0000256" key="3">
    <source>
        <dbReference type="ARBA" id="ARBA00012483"/>
    </source>
</evidence>
<evidence type="ECO:0000256" key="1">
    <source>
        <dbReference type="ARBA" id="ARBA00000900"/>
    </source>
</evidence>
<dbReference type="PROSITE" id="PS50089">
    <property type="entry name" value="ZF_RING_2"/>
    <property type="match status" value="1"/>
</dbReference>
<dbReference type="InterPro" id="IPR013083">
    <property type="entry name" value="Znf_RING/FYVE/PHD"/>
</dbReference>
<evidence type="ECO:0000256" key="8">
    <source>
        <dbReference type="ARBA" id="ARBA00022989"/>
    </source>
</evidence>
<evidence type="ECO:0000256" key="4">
    <source>
        <dbReference type="ARBA" id="ARBA00022692"/>
    </source>
</evidence>
<dbReference type="EC" id="2.3.2.27" evidence="3"/>
<dbReference type="InterPro" id="IPR001841">
    <property type="entry name" value="Znf_RING"/>
</dbReference>
<evidence type="ECO:0000256" key="13">
    <source>
        <dbReference type="SAM" id="SignalP"/>
    </source>
</evidence>
<gene>
    <name evidence="15" type="ORF">JRO89_XS04G0082300</name>
</gene>
<dbReference type="PANTHER" id="PTHR46539:SF2">
    <property type="entry name" value="RING-H2 FINGER PROTEIN ATL43"/>
    <property type="match status" value="1"/>
</dbReference>
<dbReference type="PANTHER" id="PTHR46539">
    <property type="entry name" value="E3 UBIQUITIN-PROTEIN LIGASE ATL42"/>
    <property type="match status" value="1"/>
</dbReference>
<feature type="transmembrane region" description="Helical" evidence="12">
    <location>
        <begin position="6"/>
        <end position="30"/>
    </location>
</feature>
<accession>A0ABQ8I4L9</accession>
<keyword evidence="4 12" id="KW-0812">Transmembrane</keyword>
<feature type="chain" id="PRO_5046577125" description="RING-type E3 ubiquitin transferase" evidence="13">
    <location>
        <begin position="16"/>
        <end position="131"/>
    </location>
</feature>
<comment type="caution">
    <text evidence="15">The sequence shown here is derived from an EMBL/GenBank/DDBJ whole genome shotgun (WGS) entry which is preliminary data.</text>
</comment>
<feature type="domain" description="RING-type" evidence="14">
    <location>
        <begin position="74"/>
        <end position="116"/>
    </location>
</feature>
<dbReference type="SUPFAM" id="SSF57850">
    <property type="entry name" value="RING/U-box"/>
    <property type="match status" value="1"/>
</dbReference>
<keyword evidence="5" id="KW-0479">Metal-binding</keyword>
<dbReference type="Gene3D" id="3.30.40.10">
    <property type="entry name" value="Zinc/RING finger domain, C3HC4 (zinc finger)"/>
    <property type="match status" value="1"/>
</dbReference>
<proteinExistence type="inferred from homology"/>
<reference evidence="15 16" key="1">
    <citation type="submission" date="2021-02" db="EMBL/GenBank/DDBJ databases">
        <title>Plant Genome Project.</title>
        <authorList>
            <person name="Zhang R.-G."/>
        </authorList>
    </citation>
    <scope>NUCLEOTIDE SEQUENCE [LARGE SCALE GENOMIC DNA]</scope>
    <source>
        <tissue evidence="15">Leaves</tissue>
    </source>
</reference>
<dbReference type="Pfam" id="PF13639">
    <property type="entry name" value="zf-RING_2"/>
    <property type="match status" value="1"/>
</dbReference>
<evidence type="ECO:0000313" key="15">
    <source>
        <dbReference type="EMBL" id="KAH7571578.1"/>
    </source>
</evidence>
<keyword evidence="8 12" id="KW-1133">Transmembrane helix</keyword>
<protein>
    <recommendedName>
        <fullName evidence="3">RING-type E3 ubiquitin transferase</fullName>
        <ecNumber evidence="3">2.3.2.27</ecNumber>
    </recommendedName>
</protein>
<evidence type="ECO:0000256" key="7">
    <source>
        <dbReference type="ARBA" id="ARBA00022833"/>
    </source>
</evidence>
<comment type="catalytic activity">
    <reaction evidence="1">
        <text>S-ubiquitinyl-[E2 ubiquitin-conjugating enzyme]-L-cysteine + [acceptor protein]-L-lysine = [E2 ubiquitin-conjugating enzyme]-L-cysteine + N(6)-ubiquitinyl-[acceptor protein]-L-lysine.</text>
        <dbReference type="EC" id="2.3.2.27"/>
    </reaction>
</comment>
<organism evidence="15 16">
    <name type="scientific">Xanthoceras sorbifolium</name>
    <dbReference type="NCBI Taxonomy" id="99658"/>
    <lineage>
        <taxon>Eukaryota</taxon>
        <taxon>Viridiplantae</taxon>
        <taxon>Streptophyta</taxon>
        <taxon>Embryophyta</taxon>
        <taxon>Tracheophyta</taxon>
        <taxon>Spermatophyta</taxon>
        <taxon>Magnoliopsida</taxon>
        <taxon>eudicotyledons</taxon>
        <taxon>Gunneridae</taxon>
        <taxon>Pentapetalae</taxon>
        <taxon>rosids</taxon>
        <taxon>malvids</taxon>
        <taxon>Sapindales</taxon>
        <taxon>Sapindaceae</taxon>
        <taxon>Xanthoceroideae</taxon>
        <taxon>Xanthoceras</taxon>
    </lineage>
</organism>
<sequence length="131" mass="14612">MILSVFFAMFLPCAGMSPVFIVYFCLLWHASNNTNRNDYRSQAVMTAEVKGLSATYLEKLPRITGKELVMGSECAVCLDEIESEQPARLIPVCNHGFHIQCADAWLSDNPVCPVCRANLDSQFFDALENPC</sequence>
<feature type="signal peptide" evidence="13">
    <location>
        <begin position="1"/>
        <end position="15"/>
    </location>
</feature>
<dbReference type="EMBL" id="JAFEMO010000004">
    <property type="protein sequence ID" value="KAH7571578.1"/>
    <property type="molecule type" value="Genomic_DNA"/>
</dbReference>
<keyword evidence="9 12" id="KW-0472">Membrane</keyword>
<comment type="similarity">
    <text evidence="10">Belongs to the RING-type zinc finger family. ATL subfamily.</text>
</comment>
<keyword evidence="7" id="KW-0862">Zinc</keyword>
<evidence type="ECO:0000256" key="12">
    <source>
        <dbReference type="SAM" id="Phobius"/>
    </source>
</evidence>
<keyword evidence="16" id="KW-1185">Reference proteome</keyword>
<name>A0ABQ8I4L9_9ROSI</name>